<dbReference type="InterPro" id="IPR004089">
    <property type="entry name" value="MCPsignal_dom"/>
</dbReference>
<dbReference type="Pfam" id="PF02743">
    <property type="entry name" value="dCache_1"/>
    <property type="match status" value="1"/>
</dbReference>
<evidence type="ECO:0000256" key="1">
    <source>
        <dbReference type="ARBA" id="ARBA00004651"/>
    </source>
</evidence>
<evidence type="ECO:0000256" key="3">
    <source>
        <dbReference type="ARBA" id="ARBA00022500"/>
    </source>
</evidence>
<dbReference type="GO" id="GO:0005886">
    <property type="term" value="C:plasma membrane"/>
    <property type="evidence" value="ECO:0007669"/>
    <property type="project" value="UniProtKB-SubCell"/>
</dbReference>
<dbReference type="GO" id="GO:0006935">
    <property type="term" value="P:chemotaxis"/>
    <property type="evidence" value="ECO:0007669"/>
    <property type="project" value="UniProtKB-KW"/>
</dbReference>
<keyword evidence="4 11" id="KW-0812">Transmembrane</keyword>
<dbReference type="RefSeq" id="WP_013577700.1">
    <property type="nucleotide sequence ID" value="NC_015061.1"/>
</dbReference>
<dbReference type="FunFam" id="1.10.287.950:FF:000001">
    <property type="entry name" value="Methyl-accepting chemotaxis sensory transducer"/>
    <property type="match status" value="1"/>
</dbReference>
<feature type="transmembrane region" description="Helical" evidence="11">
    <location>
        <begin position="9"/>
        <end position="32"/>
    </location>
</feature>
<evidence type="ECO:0000259" key="12">
    <source>
        <dbReference type="PROSITE" id="PS50111"/>
    </source>
</evidence>
<dbReference type="PROSITE" id="PS50111">
    <property type="entry name" value="CHEMOTAXIS_TRANSDUC_2"/>
    <property type="match status" value="1"/>
</dbReference>
<dbReference type="SMART" id="SM00283">
    <property type="entry name" value="MA"/>
    <property type="match status" value="1"/>
</dbReference>
<gene>
    <name evidence="14" type="ordered locus">Rahaq_4432</name>
    <name evidence="15" type="ORF">ACFPK4_04580</name>
</gene>
<comment type="similarity">
    <text evidence="8">Belongs to the methyl-accepting chemotaxis (MCP) protein family.</text>
</comment>
<dbReference type="OrthoDB" id="2489132at2"/>
<evidence type="ECO:0000256" key="11">
    <source>
        <dbReference type="SAM" id="Phobius"/>
    </source>
</evidence>
<dbReference type="Proteomes" id="UP000007257">
    <property type="component" value="Chromosome"/>
</dbReference>
<name>A0A0H3FLT5_RAHSY</name>
<evidence type="ECO:0000256" key="4">
    <source>
        <dbReference type="ARBA" id="ARBA00022692"/>
    </source>
</evidence>
<dbReference type="AlphaFoldDB" id="A0A0H3FLT5"/>
<dbReference type="Pfam" id="PF00672">
    <property type="entry name" value="HAMP"/>
    <property type="match status" value="1"/>
</dbReference>
<evidence type="ECO:0000256" key="9">
    <source>
        <dbReference type="PROSITE-ProRule" id="PRU00284"/>
    </source>
</evidence>
<reference evidence="14 16" key="2">
    <citation type="journal article" date="2012" name="J. Bacteriol.">
        <title>Complete Genome Sequence of Rahnella sp. Strain Y9602, a Gammaproteobacterium Isolate from Metal- and Radionuclide-Contaminated Soil.</title>
        <authorList>
            <person name="Martinez R.J."/>
            <person name="Bruce D."/>
            <person name="Detter C."/>
            <person name="Goodwin L.A."/>
            <person name="Han J."/>
            <person name="Han C.S."/>
            <person name="Held B."/>
            <person name="Land M.L."/>
            <person name="Mikhailova N."/>
            <person name="Nolan M."/>
            <person name="Pennacchio L."/>
            <person name="Pitluck S."/>
            <person name="Tapia R."/>
            <person name="Woyke T."/>
            <person name="Sobecky P.A."/>
        </authorList>
    </citation>
    <scope>NUCLEOTIDE SEQUENCE [LARGE SCALE GENOMIC DNA]</scope>
    <source>
        <strain evidence="14 16">Y9602</strain>
    </source>
</reference>
<evidence type="ECO:0000256" key="10">
    <source>
        <dbReference type="SAM" id="Coils"/>
    </source>
</evidence>
<evidence type="ECO:0000259" key="13">
    <source>
        <dbReference type="PROSITE" id="PS50885"/>
    </source>
</evidence>
<evidence type="ECO:0000313" key="17">
    <source>
        <dbReference type="Proteomes" id="UP001598201"/>
    </source>
</evidence>
<reference evidence="15 17" key="3">
    <citation type="submission" date="2024-09" db="EMBL/GenBank/DDBJ databases">
        <title>Genomes of Rahnella.</title>
        <authorList>
            <person name="Mnguni F.C."/>
            <person name="Shin G.Y."/>
            <person name="Coutinho T."/>
        </authorList>
    </citation>
    <scope>NUCLEOTIDE SEQUENCE [LARGE SCALE GENOMIC DNA]</scope>
    <source>
        <strain evidence="15 17">20WA0057</strain>
    </source>
</reference>
<reference evidence="16" key="1">
    <citation type="submission" date="2011-01" db="EMBL/GenBank/DDBJ databases">
        <title>Complete sequence of chromosome of Rahnella sp. Y9602.</title>
        <authorList>
            <consortium name="US DOE Joint Genome Institute"/>
            <person name="Lucas S."/>
            <person name="Copeland A."/>
            <person name="Lapidus A."/>
            <person name="Cheng J.-F."/>
            <person name="Goodwin L."/>
            <person name="Pitluck S."/>
            <person name="Lu M."/>
            <person name="Detter J.C."/>
            <person name="Han C."/>
            <person name="Tapia R."/>
            <person name="Land M."/>
            <person name="Hauser L."/>
            <person name="Kyrpides N."/>
            <person name="Ivanova N."/>
            <person name="Ovchinnikova G."/>
            <person name="Pagani I."/>
            <person name="Sobecky P.A."/>
            <person name="Martinez R.J."/>
            <person name="Woyke T."/>
        </authorList>
    </citation>
    <scope>NUCLEOTIDE SEQUENCE [LARGE SCALE GENOMIC DNA]</scope>
    <source>
        <strain evidence="16">Y9602</strain>
    </source>
</reference>
<dbReference type="InterPro" id="IPR003660">
    <property type="entry name" value="HAMP_dom"/>
</dbReference>
<dbReference type="PROSITE" id="PS50885">
    <property type="entry name" value="HAMP"/>
    <property type="match status" value="1"/>
</dbReference>
<evidence type="ECO:0000256" key="2">
    <source>
        <dbReference type="ARBA" id="ARBA00022475"/>
    </source>
</evidence>
<dbReference type="EMBL" id="JBHUCJ010000006">
    <property type="protein sequence ID" value="MFD3222797.1"/>
    <property type="molecule type" value="Genomic_DNA"/>
</dbReference>
<dbReference type="PANTHER" id="PTHR43531">
    <property type="entry name" value="PROTEIN ICFG"/>
    <property type="match status" value="1"/>
</dbReference>
<feature type="coiled-coil region" evidence="10">
    <location>
        <begin position="587"/>
        <end position="614"/>
    </location>
</feature>
<keyword evidence="5 11" id="KW-1133">Transmembrane helix</keyword>
<organism evidence="14 16">
    <name type="scientific">Rahnella sp. (strain Y9602)</name>
    <dbReference type="NCBI Taxonomy" id="2703885"/>
    <lineage>
        <taxon>Bacteria</taxon>
        <taxon>Pseudomonadati</taxon>
        <taxon>Pseudomonadota</taxon>
        <taxon>Gammaproteobacteria</taxon>
        <taxon>Enterobacterales</taxon>
        <taxon>Yersiniaceae</taxon>
        <taxon>Rahnella</taxon>
    </lineage>
</organism>
<dbReference type="SUPFAM" id="SSF58104">
    <property type="entry name" value="Methyl-accepting chemotaxis protein (MCP) signaling domain"/>
    <property type="match status" value="1"/>
</dbReference>
<dbReference type="InterPro" id="IPR033479">
    <property type="entry name" value="dCache_1"/>
</dbReference>
<accession>A0A0H3FLT5</accession>
<dbReference type="InterPro" id="IPR051310">
    <property type="entry name" value="MCP_chemotaxis"/>
</dbReference>
<dbReference type="Gene3D" id="3.30.450.20">
    <property type="entry name" value="PAS domain"/>
    <property type="match status" value="1"/>
</dbReference>
<dbReference type="CDD" id="cd12913">
    <property type="entry name" value="PDC1_MCP_like"/>
    <property type="match status" value="1"/>
</dbReference>
<dbReference type="PANTHER" id="PTHR43531:SF11">
    <property type="entry name" value="METHYL-ACCEPTING CHEMOTAXIS PROTEIN 3"/>
    <property type="match status" value="1"/>
</dbReference>
<dbReference type="EMBL" id="CP002505">
    <property type="protein sequence ID" value="ADW76018.1"/>
    <property type="molecule type" value="Genomic_DNA"/>
</dbReference>
<keyword evidence="6 11" id="KW-0472">Membrane</keyword>
<proteinExistence type="inferred from homology"/>
<dbReference type="eggNOG" id="COG0840">
    <property type="taxonomic scope" value="Bacteria"/>
</dbReference>
<dbReference type="GeneID" id="95419278"/>
<keyword evidence="7 9" id="KW-0807">Transducer</keyword>
<evidence type="ECO:0000256" key="8">
    <source>
        <dbReference type="ARBA" id="ARBA00029447"/>
    </source>
</evidence>
<evidence type="ECO:0000313" key="16">
    <source>
        <dbReference type="Proteomes" id="UP000007257"/>
    </source>
</evidence>
<evidence type="ECO:0000256" key="5">
    <source>
        <dbReference type="ARBA" id="ARBA00022989"/>
    </source>
</evidence>
<protein>
    <submittedName>
        <fullName evidence="15">Methyl-accepting chemotaxis protein</fullName>
    </submittedName>
    <submittedName>
        <fullName evidence="14">Methyl-accepting chemotaxis sensory transducer</fullName>
    </submittedName>
</protein>
<keyword evidence="3" id="KW-0145">Chemotaxis</keyword>
<dbReference type="Gene3D" id="1.10.287.950">
    <property type="entry name" value="Methyl-accepting chemotaxis protein"/>
    <property type="match status" value="1"/>
</dbReference>
<dbReference type="CDD" id="cd11386">
    <property type="entry name" value="MCP_signal"/>
    <property type="match status" value="1"/>
</dbReference>
<feature type="domain" description="HAMP" evidence="13">
    <location>
        <begin position="328"/>
        <end position="382"/>
    </location>
</feature>
<dbReference type="Proteomes" id="UP001598201">
    <property type="component" value="Unassembled WGS sequence"/>
</dbReference>
<keyword evidence="10" id="KW-0175">Coiled coil</keyword>
<dbReference type="Pfam" id="PF00015">
    <property type="entry name" value="MCPsignal"/>
    <property type="match status" value="1"/>
</dbReference>
<evidence type="ECO:0000313" key="14">
    <source>
        <dbReference type="EMBL" id="ADW76018.1"/>
    </source>
</evidence>
<feature type="transmembrane region" description="Helical" evidence="11">
    <location>
        <begin position="304"/>
        <end position="330"/>
    </location>
</feature>
<feature type="domain" description="Methyl-accepting transducer" evidence="12">
    <location>
        <begin position="387"/>
        <end position="616"/>
    </location>
</feature>
<dbReference type="HOGENOM" id="CLU_000445_107_12_6"/>
<keyword evidence="17" id="KW-1185">Reference proteome</keyword>
<comment type="subcellular location">
    <subcellularLocation>
        <location evidence="1">Cell membrane</location>
        <topology evidence="1">Multi-pass membrane protein</topology>
    </subcellularLocation>
</comment>
<evidence type="ECO:0000256" key="7">
    <source>
        <dbReference type="ARBA" id="ARBA00023224"/>
    </source>
</evidence>
<sequence>MLKTTQSRFIALISLFFIVLIIVTLIVIQVYIAPQLKQTESNLVANQVDDVAVAINDRLNKVESQVRTITQTVAQMDSDSIDRLLPALVDQYGDSAVFGGGIWPLPNQRDPAKIKFSTFFARNNNNQLTVNTFWNSAESPNYFDQSWYLAASKGEKGQCVWAPAYFDDASTQPRTNCAMPIYKDDKQWGVATIDVTLGFFNQLVTEMEKKVHARIYIVEKDGTIVGTSHSTDEKLPKLASLGETSPLAMQIRKSLDQINGQASLVADYDNDGTSHTMFMSNIQGPWFIATDMPTSQLLARSHSILTSLGLVQIPMVLLLLIVLIAAIKIFMRQLAALNKNIAQLSAGGADLTRRLPESRSPEFNQINQNFNGFLSFLQSILRQVGDSSLAITSASRQIASGNLDLSARTEEQASSIVETAASMEQLTSTVKQNAANAEGANQLARDASAVAGRGSDVVKQVVETMGSITRSSHKIVDIISVIDGIAFQTNILALNAAVEAARAGEQGRGFAVVASEVRSLAQRSATSAREIKKLIEDSVADIATGSELVATAGTTMDEVMGGVNNVATLMNEIMSSSQEQSLGIEQVNVAITQLDNATQQNAALVEQVSAAAQAMQDQTVQLETVVAGFKL</sequence>
<evidence type="ECO:0000313" key="15">
    <source>
        <dbReference type="EMBL" id="MFD3222797.1"/>
    </source>
</evidence>
<keyword evidence="2" id="KW-1003">Cell membrane</keyword>
<evidence type="ECO:0000256" key="6">
    <source>
        <dbReference type="ARBA" id="ARBA00023136"/>
    </source>
</evidence>
<dbReference type="GO" id="GO:0007165">
    <property type="term" value="P:signal transduction"/>
    <property type="evidence" value="ECO:0007669"/>
    <property type="project" value="UniProtKB-KW"/>
</dbReference>
<dbReference type="KEGG" id="rah:Rahaq_4432"/>